<reference evidence="3 4" key="1">
    <citation type="submission" date="2019-03" db="EMBL/GenBank/DDBJ databases">
        <title>Genomic Encyclopedia of Type Strains, Phase IV (KMG-IV): sequencing the most valuable type-strain genomes for metagenomic binning, comparative biology and taxonomic classification.</title>
        <authorList>
            <person name="Goeker M."/>
        </authorList>
    </citation>
    <scope>NUCLEOTIDE SEQUENCE [LARGE SCALE GENOMIC DNA]</scope>
    <source>
        <strain evidence="3 4">DSM 100013</strain>
    </source>
</reference>
<evidence type="ECO:0008006" key="5">
    <source>
        <dbReference type="Google" id="ProtNLM"/>
    </source>
</evidence>
<feature type="domain" description="DUF3887" evidence="2">
    <location>
        <begin position="42"/>
        <end position="131"/>
    </location>
</feature>
<feature type="domain" description="Serine aminopeptidase S33" evidence="1">
    <location>
        <begin position="207"/>
        <end position="422"/>
    </location>
</feature>
<dbReference type="PANTHER" id="PTHR43265:SF1">
    <property type="entry name" value="ESTERASE ESTD"/>
    <property type="match status" value="1"/>
</dbReference>
<protein>
    <recommendedName>
        <fullName evidence="5">Serine aminopeptidase S33 domain-containing protein</fullName>
    </recommendedName>
</protein>
<sequence length="455" mass="50324">MKKLKLILVLIVALSLVLGLVGCGTKKTTEVEPIEGEVTDLAEGFVDYIVAEDFESAVAMFDDNMKKAMSVSKFEQTWSQLQKQVGGFERKISNRVEKIKEYDVVFVTCKFEQDNIDIKVVFNKDKRIAGLFFEPAKDVDVTEYSPPIYSQPKNFTESEITIGNDEWALPGTLTIPNGEGPFPALVLIHGSGPSDRDSTIGPNKPLKDLAWGLANQGIAVLRYDKRTLVYGQKLASLQNSITVNEETIIDANRGVELLLENQKIDNSKIHVLGHSLGGTLAPRIAVENDNVASIVILGGAVSPLEELILTQIKYISSLDGTLSAEEESHIKLIESHVANIKSLVPSSTTPATELLGVPASYWLDLKDYNPAQMAKNLSIPILILHGARDYQVNMDELNMWKNTLEGRNNVEFKLYSNLNHLFIAGEGQSNPAEYEIPGNVDEQVIKDISRWIKDN</sequence>
<proteinExistence type="predicted"/>
<dbReference type="Pfam" id="PF13026">
    <property type="entry name" value="DUF3887"/>
    <property type="match status" value="1"/>
</dbReference>
<gene>
    <name evidence="3" type="ORF">EDD79_102436</name>
</gene>
<dbReference type="InterPro" id="IPR053145">
    <property type="entry name" value="AB_hydrolase_Est10"/>
</dbReference>
<dbReference type="InterPro" id="IPR024981">
    <property type="entry name" value="DUF3887"/>
</dbReference>
<organism evidence="3 4">
    <name type="scientific">Serpentinicella alkaliphila</name>
    <dbReference type="NCBI Taxonomy" id="1734049"/>
    <lineage>
        <taxon>Bacteria</taxon>
        <taxon>Bacillati</taxon>
        <taxon>Bacillota</taxon>
        <taxon>Clostridia</taxon>
        <taxon>Peptostreptococcales</taxon>
        <taxon>Natronincolaceae</taxon>
        <taxon>Serpentinicella</taxon>
    </lineage>
</organism>
<dbReference type="GO" id="GO:0052689">
    <property type="term" value="F:carboxylic ester hydrolase activity"/>
    <property type="evidence" value="ECO:0007669"/>
    <property type="project" value="TreeGrafter"/>
</dbReference>
<accession>A0A4R2TKI0</accession>
<dbReference type="PANTHER" id="PTHR43265">
    <property type="entry name" value="ESTERASE ESTD"/>
    <property type="match status" value="1"/>
</dbReference>
<dbReference type="Gene3D" id="3.40.50.1820">
    <property type="entry name" value="alpha/beta hydrolase"/>
    <property type="match status" value="1"/>
</dbReference>
<dbReference type="InterPro" id="IPR022742">
    <property type="entry name" value="Hydrolase_4"/>
</dbReference>
<keyword evidence="4" id="KW-1185">Reference proteome</keyword>
<evidence type="ECO:0000313" key="4">
    <source>
        <dbReference type="Proteomes" id="UP000295504"/>
    </source>
</evidence>
<dbReference type="Pfam" id="PF12146">
    <property type="entry name" value="Hydrolase_4"/>
    <property type="match status" value="1"/>
</dbReference>
<dbReference type="OrthoDB" id="9809549at2"/>
<evidence type="ECO:0000313" key="3">
    <source>
        <dbReference type="EMBL" id="TCQ01695.1"/>
    </source>
</evidence>
<dbReference type="SUPFAM" id="SSF53474">
    <property type="entry name" value="alpha/beta-Hydrolases"/>
    <property type="match status" value="1"/>
</dbReference>
<dbReference type="EMBL" id="SLYC01000024">
    <property type="protein sequence ID" value="TCQ01695.1"/>
    <property type="molecule type" value="Genomic_DNA"/>
</dbReference>
<evidence type="ECO:0000259" key="2">
    <source>
        <dbReference type="Pfam" id="PF13026"/>
    </source>
</evidence>
<name>A0A4R2TKI0_9FIRM</name>
<evidence type="ECO:0000259" key="1">
    <source>
        <dbReference type="Pfam" id="PF12146"/>
    </source>
</evidence>
<dbReference type="Proteomes" id="UP000295504">
    <property type="component" value="Unassembled WGS sequence"/>
</dbReference>
<comment type="caution">
    <text evidence="3">The sequence shown here is derived from an EMBL/GenBank/DDBJ whole genome shotgun (WGS) entry which is preliminary data.</text>
</comment>
<dbReference type="RefSeq" id="WP_132848820.1">
    <property type="nucleotide sequence ID" value="NZ_CP058648.1"/>
</dbReference>
<dbReference type="AlphaFoldDB" id="A0A4R2TKI0"/>
<dbReference type="InterPro" id="IPR029058">
    <property type="entry name" value="AB_hydrolase_fold"/>
</dbReference>
<dbReference type="Gene3D" id="3.10.450.590">
    <property type="match status" value="1"/>
</dbReference>
<dbReference type="PROSITE" id="PS51257">
    <property type="entry name" value="PROKAR_LIPOPROTEIN"/>
    <property type="match status" value="1"/>
</dbReference>